<accession>A0A8K0JY68</accession>
<evidence type="ECO:0000256" key="7">
    <source>
        <dbReference type="ARBA" id="ARBA00022801"/>
    </source>
</evidence>
<evidence type="ECO:0000256" key="11">
    <source>
        <dbReference type="ARBA" id="ARBA00023242"/>
    </source>
</evidence>
<dbReference type="Gene3D" id="1.10.150.670">
    <property type="entry name" value="Crossover junction endonuclease EME1, DNA-binding domain"/>
    <property type="match status" value="1"/>
</dbReference>
<dbReference type="InterPro" id="IPR033310">
    <property type="entry name" value="Mms4/EME1/EME2"/>
</dbReference>
<keyword evidence="11" id="KW-0539">Nucleus</keyword>
<keyword evidence="10" id="KW-0234">DNA repair</keyword>
<dbReference type="GO" id="GO:0005634">
    <property type="term" value="C:nucleus"/>
    <property type="evidence" value="ECO:0007669"/>
    <property type="project" value="UniProtKB-SubCell"/>
</dbReference>
<dbReference type="PANTHER" id="PTHR21077">
    <property type="entry name" value="EME1 PROTEIN"/>
    <property type="match status" value="1"/>
</dbReference>
<dbReference type="InterPro" id="IPR042530">
    <property type="entry name" value="EME1/EME2_C"/>
</dbReference>
<dbReference type="GO" id="GO:0048476">
    <property type="term" value="C:Holliday junction resolvase complex"/>
    <property type="evidence" value="ECO:0007669"/>
    <property type="project" value="InterPro"/>
</dbReference>
<organism evidence="13 14">
    <name type="scientific">Ladona fulva</name>
    <name type="common">Scarce chaser dragonfly</name>
    <name type="synonym">Libellula fulva</name>
    <dbReference type="NCBI Taxonomy" id="123851"/>
    <lineage>
        <taxon>Eukaryota</taxon>
        <taxon>Metazoa</taxon>
        <taxon>Ecdysozoa</taxon>
        <taxon>Arthropoda</taxon>
        <taxon>Hexapoda</taxon>
        <taxon>Insecta</taxon>
        <taxon>Pterygota</taxon>
        <taxon>Palaeoptera</taxon>
        <taxon>Odonata</taxon>
        <taxon>Epiprocta</taxon>
        <taxon>Anisoptera</taxon>
        <taxon>Libelluloidea</taxon>
        <taxon>Libellulidae</taxon>
        <taxon>Ladona</taxon>
    </lineage>
</organism>
<evidence type="ECO:0000256" key="5">
    <source>
        <dbReference type="ARBA" id="ARBA00022759"/>
    </source>
</evidence>
<dbReference type="GO" id="GO:0046872">
    <property type="term" value="F:metal ion binding"/>
    <property type="evidence" value="ECO:0007669"/>
    <property type="project" value="UniProtKB-KW"/>
</dbReference>
<evidence type="ECO:0000256" key="3">
    <source>
        <dbReference type="ARBA" id="ARBA00022722"/>
    </source>
</evidence>
<dbReference type="GO" id="GO:0006302">
    <property type="term" value="P:double-strand break repair"/>
    <property type="evidence" value="ECO:0007669"/>
    <property type="project" value="TreeGrafter"/>
</dbReference>
<dbReference type="GO" id="GO:0008821">
    <property type="term" value="F:crossover junction DNA endonuclease activity"/>
    <property type="evidence" value="ECO:0007669"/>
    <property type="project" value="TreeGrafter"/>
</dbReference>
<comment type="cofactor">
    <cofactor evidence="1">
        <name>Mg(2+)</name>
        <dbReference type="ChEBI" id="CHEBI:18420"/>
    </cofactor>
</comment>
<evidence type="ECO:0000256" key="2">
    <source>
        <dbReference type="ARBA" id="ARBA00004123"/>
    </source>
</evidence>
<dbReference type="PANTHER" id="PTHR21077:SF5">
    <property type="entry name" value="CROSSOVER JUNCTION ENDONUCLEASE MMS4"/>
    <property type="match status" value="1"/>
</dbReference>
<evidence type="ECO:0000256" key="9">
    <source>
        <dbReference type="ARBA" id="ARBA00023172"/>
    </source>
</evidence>
<evidence type="ECO:0000313" key="14">
    <source>
        <dbReference type="Proteomes" id="UP000792457"/>
    </source>
</evidence>
<protein>
    <submittedName>
        <fullName evidence="13">Uncharacterized protein</fullName>
    </submittedName>
</protein>
<dbReference type="OrthoDB" id="343092at2759"/>
<evidence type="ECO:0000256" key="6">
    <source>
        <dbReference type="ARBA" id="ARBA00022763"/>
    </source>
</evidence>
<gene>
    <name evidence="13" type="ORF">J437_LFUL003194</name>
</gene>
<evidence type="ECO:0000256" key="12">
    <source>
        <dbReference type="ARBA" id="ARBA00023254"/>
    </source>
</evidence>
<dbReference type="GO" id="GO:0000712">
    <property type="term" value="P:resolution of meiotic recombination intermediates"/>
    <property type="evidence" value="ECO:0007669"/>
    <property type="project" value="TreeGrafter"/>
</dbReference>
<evidence type="ECO:0000256" key="8">
    <source>
        <dbReference type="ARBA" id="ARBA00022842"/>
    </source>
</evidence>
<keyword evidence="8" id="KW-0460">Magnesium</keyword>
<comment type="caution">
    <text evidence="13">The sequence shown here is derived from an EMBL/GenBank/DDBJ whole genome shotgun (WGS) entry which is preliminary data.</text>
</comment>
<reference evidence="13" key="1">
    <citation type="submission" date="2013-04" db="EMBL/GenBank/DDBJ databases">
        <authorList>
            <person name="Qu J."/>
            <person name="Murali S.C."/>
            <person name="Bandaranaike D."/>
            <person name="Bellair M."/>
            <person name="Blankenburg K."/>
            <person name="Chao H."/>
            <person name="Dinh H."/>
            <person name="Doddapaneni H."/>
            <person name="Downs B."/>
            <person name="Dugan-Rocha S."/>
            <person name="Elkadiri S."/>
            <person name="Gnanaolivu R.D."/>
            <person name="Hernandez B."/>
            <person name="Javaid M."/>
            <person name="Jayaseelan J.C."/>
            <person name="Lee S."/>
            <person name="Li M."/>
            <person name="Ming W."/>
            <person name="Munidasa M."/>
            <person name="Muniz J."/>
            <person name="Nguyen L."/>
            <person name="Ongeri F."/>
            <person name="Osuji N."/>
            <person name="Pu L.-L."/>
            <person name="Puazo M."/>
            <person name="Qu C."/>
            <person name="Quiroz J."/>
            <person name="Raj R."/>
            <person name="Weissenberger G."/>
            <person name="Xin Y."/>
            <person name="Zou X."/>
            <person name="Han Y."/>
            <person name="Richards S."/>
            <person name="Worley K."/>
            <person name="Muzny D."/>
            <person name="Gibbs R."/>
        </authorList>
    </citation>
    <scope>NUCLEOTIDE SEQUENCE</scope>
    <source>
        <strain evidence="13">Sampled in the wild</strain>
    </source>
</reference>
<dbReference type="EMBL" id="KZ308197">
    <property type="protein sequence ID" value="KAG8224471.1"/>
    <property type="molecule type" value="Genomic_DNA"/>
</dbReference>
<dbReference type="Pfam" id="PF21292">
    <property type="entry name" value="EME1-MUS81_C"/>
    <property type="match status" value="1"/>
</dbReference>
<name>A0A8K0JY68_LADFU</name>
<keyword evidence="6" id="KW-0227">DNA damage</keyword>
<evidence type="ECO:0000256" key="10">
    <source>
        <dbReference type="ARBA" id="ARBA00023204"/>
    </source>
</evidence>
<sequence>METLETWETFGLSVIFTRNMSFDCVTLSSDSSRPSSPCFNDFSYEEDGCVQHKFELTERCQNQKAIESDRSSKNFYSLSDSESDFDPRISLSAPNSLDTLADDNLDYLNTGKRKGTRNLVFKEGKRKKIEKQQDKETLQAAKEYQRSLKPGECIKYVTAVIDKSLIQFSCLRDVEKKLSERELNFSTRSNTIQGTVFWNRKLIGTPGENENSLVKEEEHVLLCLDHAATFKLLSEGMLVSNVSFVKETIPGKFLTLVLCGSGNYLSGSSKESKKKPKINFRKSMEESLVKMQMMLGVGYRTVEDSSEFASLMAMFTKAVAETPFKREKQKWERNGILSWFAQGDSKDCVRVTSSGHGCLLLWQQQLRQFNNVGLDVSKAVASSYPSPQALLEVSANLLKLF</sequence>
<keyword evidence="7" id="KW-0378">Hydrolase</keyword>
<reference evidence="13" key="2">
    <citation type="submission" date="2017-10" db="EMBL/GenBank/DDBJ databases">
        <title>Ladona fulva Genome sequencing and assembly.</title>
        <authorList>
            <person name="Murali S."/>
            <person name="Richards S."/>
            <person name="Bandaranaike D."/>
            <person name="Bellair M."/>
            <person name="Blankenburg K."/>
            <person name="Chao H."/>
            <person name="Dinh H."/>
            <person name="Doddapaneni H."/>
            <person name="Dugan-Rocha S."/>
            <person name="Elkadiri S."/>
            <person name="Gnanaolivu R."/>
            <person name="Hernandez B."/>
            <person name="Skinner E."/>
            <person name="Javaid M."/>
            <person name="Lee S."/>
            <person name="Li M."/>
            <person name="Ming W."/>
            <person name="Munidasa M."/>
            <person name="Muniz J."/>
            <person name="Nguyen L."/>
            <person name="Hughes D."/>
            <person name="Osuji N."/>
            <person name="Pu L.-L."/>
            <person name="Puazo M."/>
            <person name="Qu C."/>
            <person name="Quiroz J."/>
            <person name="Raj R."/>
            <person name="Weissenberger G."/>
            <person name="Xin Y."/>
            <person name="Zou X."/>
            <person name="Han Y."/>
            <person name="Worley K."/>
            <person name="Muzny D."/>
            <person name="Gibbs R."/>
        </authorList>
    </citation>
    <scope>NUCLEOTIDE SEQUENCE</scope>
    <source>
        <strain evidence="13">Sampled in the wild</strain>
    </source>
</reference>
<dbReference type="Gene3D" id="3.40.50.10130">
    <property type="match status" value="1"/>
</dbReference>
<keyword evidence="3" id="KW-0540">Nuclease</keyword>
<keyword evidence="14" id="KW-1185">Reference proteome</keyword>
<keyword evidence="12" id="KW-0469">Meiosis</keyword>
<evidence type="ECO:0000256" key="1">
    <source>
        <dbReference type="ARBA" id="ARBA00001946"/>
    </source>
</evidence>
<evidence type="ECO:0000313" key="13">
    <source>
        <dbReference type="EMBL" id="KAG8224471.1"/>
    </source>
</evidence>
<keyword evidence="5" id="KW-0255">Endonuclease</keyword>
<dbReference type="GO" id="GO:0031297">
    <property type="term" value="P:replication fork processing"/>
    <property type="evidence" value="ECO:0007669"/>
    <property type="project" value="TreeGrafter"/>
</dbReference>
<dbReference type="GO" id="GO:0031573">
    <property type="term" value="P:mitotic intra-S DNA damage checkpoint signaling"/>
    <property type="evidence" value="ECO:0007669"/>
    <property type="project" value="TreeGrafter"/>
</dbReference>
<keyword evidence="4" id="KW-0479">Metal-binding</keyword>
<proteinExistence type="predicted"/>
<evidence type="ECO:0000256" key="4">
    <source>
        <dbReference type="ARBA" id="ARBA00022723"/>
    </source>
</evidence>
<dbReference type="Proteomes" id="UP000792457">
    <property type="component" value="Unassembled WGS sequence"/>
</dbReference>
<keyword evidence="9" id="KW-0233">DNA recombination</keyword>
<dbReference type="AlphaFoldDB" id="A0A8K0JY68"/>
<comment type="subcellular location">
    <subcellularLocation>
        <location evidence="2">Nucleus</location>
    </subcellularLocation>
</comment>